<dbReference type="GeneID" id="92710414"/>
<protein>
    <submittedName>
        <fullName evidence="1">Uncharacterized protein</fullName>
    </submittedName>
</protein>
<dbReference type="EMBL" id="FQZN01000001">
    <property type="protein sequence ID" value="SHI33841.1"/>
    <property type="molecule type" value="Genomic_DNA"/>
</dbReference>
<sequence length="138" mass="16176">MQNCKTKREVIKMVLDGQKPPYVPWSFKFTQEPKEQLQKYYGVEDLDVVLGNHVLQLGSDIGFFEYLGNDLYQDVFKVVWDRSIDKDIGDVKSIVLPEPTLERYTFPDPLDPRFFANIESEITAKPDMFPYRTESQYP</sequence>
<dbReference type="Proteomes" id="UP000184192">
    <property type="component" value="Unassembled WGS sequence"/>
</dbReference>
<evidence type="ECO:0000313" key="2">
    <source>
        <dbReference type="Proteomes" id="UP000184192"/>
    </source>
</evidence>
<dbReference type="eggNOG" id="COG0407">
    <property type="taxonomic scope" value="Bacteria"/>
</dbReference>
<proteinExistence type="predicted"/>
<accession>A0A1M6ABP7</accession>
<gene>
    <name evidence="1" type="ORF">SAMN05444350_101163</name>
</gene>
<dbReference type="RefSeq" id="WP_007660857.1">
    <property type="nucleotide sequence ID" value="NZ_FQZN01000001.1"/>
</dbReference>
<organism evidence="1 2">
    <name type="scientific">Bacteroides stercorirosoris</name>
    <dbReference type="NCBI Taxonomy" id="871324"/>
    <lineage>
        <taxon>Bacteria</taxon>
        <taxon>Pseudomonadati</taxon>
        <taxon>Bacteroidota</taxon>
        <taxon>Bacteroidia</taxon>
        <taxon>Bacteroidales</taxon>
        <taxon>Bacteroidaceae</taxon>
        <taxon>Bacteroides</taxon>
    </lineage>
</organism>
<keyword evidence="2" id="KW-1185">Reference proteome</keyword>
<name>A0A1M6ABP7_9BACE</name>
<evidence type="ECO:0000313" key="1">
    <source>
        <dbReference type="EMBL" id="SHI33841.1"/>
    </source>
</evidence>
<reference evidence="2" key="1">
    <citation type="submission" date="2016-11" db="EMBL/GenBank/DDBJ databases">
        <authorList>
            <person name="Varghese N."/>
            <person name="Submissions S."/>
        </authorList>
    </citation>
    <scope>NUCLEOTIDE SEQUENCE [LARGE SCALE GENOMIC DNA]</scope>
    <source>
        <strain evidence="2">DSM 26884</strain>
    </source>
</reference>
<dbReference type="AlphaFoldDB" id="A0A1M6ABP7"/>